<evidence type="ECO:0000256" key="1">
    <source>
        <dbReference type="SAM" id="MobiDB-lite"/>
    </source>
</evidence>
<reference evidence="2 3" key="1">
    <citation type="submission" date="2014-07" db="EMBL/GenBank/DDBJ databases">
        <authorList>
            <person name="McCorrison J."/>
            <person name="Sanka R."/>
            <person name="Torralba M."/>
            <person name="Gillis M."/>
            <person name="Haft D.H."/>
            <person name="Methe B."/>
            <person name="Sutton G."/>
            <person name="Nelson K.E."/>
        </authorList>
    </citation>
    <scope>NUCLEOTIDE SEQUENCE [LARGE SCALE GENOMIC DNA]</scope>
    <source>
        <strain evidence="2 3">DNF00450</strain>
    </source>
</reference>
<dbReference type="EMBL" id="JRNE01000074">
    <property type="protein sequence ID" value="KGF15578.1"/>
    <property type="molecule type" value="Genomic_DNA"/>
</dbReference>
<organism evidence="2 3">
    <name type="scientific">Corynebacterium freneyi DNF00450</name>
    <dbReference type="NCBI Taxonomy" id="1287475"/>
    <lineage>
        <taxon>Bacteria</taxon>
        <taxon>Bacillati</taxon>
        <taxon>Actinomycetota</taxon>
        <taxon>Actinomycetes</taxon>
        <taxon>Mycobacteriales</taxon>
        <taxon>Corynebacteriaceae</taxon>
        <taxon>Corynebacterium</taxon>
    </lineage>
</organism>
<feature type="compositionally biased region" description="Basic residues" evidence="1">
    <location>
        <begin position="147"/>
        <end position="156"/>
    </location>
</feature>
<comment type="caution">
    <text evidence="2">The sequence shown here is derived from an EMBL/GenBank/DDBJ whole genome shotgun (WGS) entry which is preliminary data.</text>
</comment>
<gene>
    <name evidence="2" type="ORF">HMPREF1650_10740</name>
</gene>
<evidence type="ECO:0000313" key="2">
    <source>
        <dbReference type="EMBL" id="KGF15578.1"/>
    </source>
</evidence>
<proteinExistence type="predicted"/>
<dbReference type="AlphaFoldDB" id="A0A095XZW7"/>
<evidence type="ECO:0000313" key="3">
    <source>
        <dbReference type="Proteomes" id="UP000029548"/>
    </source>
</evidence>
<feature type="region of interest" description="Disordered" evidence="1">
    <location>
        <begin position="130"/>
        <end position="163"/>
    </location>
</feature>
<protein>
    <submittedName>
        <fullName evidence="2">Uncharacterized protein</fullName>
    </submittedName>
</protein>
<feature type="compositionally biased region" description="Basic and acidic residues" evidence="1">
    <location>
        <begin position="133"/>
        <end position="144"/>
    </location>
</feature>
<dbReference type="Proteomes" id="UP000029548">
    <property type="component" value="Unassembled WGS sequence"/>
</dbReference>
<accession>A0A095XZW7</accession>
<sequence length="163" mass="17511">MTDIIWNETQAPAGWYRARCATTGNGLPNAATLHSATGPHRSHGEAMLANRGARTIVTVPAGDTTELGRACTLLGEQTRAALLAELDALADKAAEHERLREHWAARTLSAEARLRAAKPDGTEAKKAAKSLHAAKDLTRRHDAAAKAARRAHRTRAKQLGMEI</sequence>
<dbReference type="RefSeq" id="WP_035123149.1">
    <property type="nucleotide sequence ID" value="NZ_JRNE01000074.1"/>
</dbReference>
<name>A0A095XZW7_9CORY</name>